<evidence type="ECO:0000313" key="2">
    <source>
        <dbReference type="Proteomes" id="UP001055286"/>
    </source>
</evidence>
<reference evidence="1" key="2">
    <citation type="submission" date="2021-08" db="EMBL/GenBank/DDBJ databases">
        <authorList>
            <person name="Tani A."/>
            <person name="Ola A."/>
            <person name="Ogura Y."/>
            <person name="Katsura K."/>
            <person name="Hayashi T."/>
        </authorList>
    </citation>
    <scope>NUCLEOTIDE SEQUENCE</scope>
    <source>
        <strain evidence="1">JCM 32048</strain>
    </source>
</reference>
<name>A0AA37M5G3_9HYPH</name>
<dbReference type="EMBL" id="BPQJ01000017">
    <property type="protein sequence ID" value="GJD63457.1"/>
    <property type="molecule type" value="Genomic_DNA"/>
</dbReference>
<reference evidence="1" key="1">
    <citation type="journal article" date="2016" name="Front. Microbiol.">
        <title>Genome Sequence of the Piezophilic, Mesophilic Sulfate-Reducing Bacterium Desulfovibrio indicus J2T.</title>
        <authorList>
            <person name="Cao J."/>
            <person name="Maignien L."/>
            <person name="Shao Z."/>
            <person name="Alain K."/>
            <person name="Jebbar M."/>
        </authorList>
    </citation>
    <scope>NUCLEOTIDE SEQUENCE</scope>
    <source>
        <strain evidence="1">JCM 32048</strain>
    </source>
</reference>
<protein>
    <submittedName>
        <fullName evidence="1">Uncharacterized protein</fullName>
    </submittedName>
</protein>
<dbReference type="Proteomes" id="UP001055286">
    <property type="component" value="Unassembled WGS sequence"/>
</dbReference>
<organism evidence="1 2">
    <name type="scientific">Methylobacterium frigidaeris</name>
    <dbReference type="NCBI Taxonomy" id="2038277"/>
    <lineage>
        <taxon>Bacteria</taxon>
        <taxon>Pseudomonadati</taxon>
        <taxon>Pseudomonadota</taxon>
        <taxon>Alphaproteobacteria</taxon>
        <taxon>Hyphomicrobiales</taxon>
        <taxon>Methylobacteriaceae</taxon>
        <taxon>Methylobacterium</taxon>
    </lineage>
</organism>
<dbReference type="AlphaFoldDB" id="A0AA37M5G3"/>
<accession>A0AA37M5G3</accession>
<gene>
    <name evidence="1" type="ORF">MPEAHAMD_3625</name>
</gene>
<evidence type="ECO:0000313" key="1">
    <source>
        <dbReference type="EMBL" id="GJD63457.1"/>
    </source>
</evidence>
<comment type="caution">
    <text evidence="1">The sequence shown here is derived from an EMBL/GenBank/DDBJ whole genome shotgun (WGS) entry which is preliminary data.</text>
</comment>
<keyword evidence="2" id="KW-1185">Reference proteome</keyword>
<sequence>MKSSEFYNPYLSKRVKNVELYDVFNIRKIKTLKELKDLCSERLERFISDLKKKLFDHKNYQFLSLSQLEEQFNLIVTLSEGLKLIRSYRKCKDFVNINTSIYRCLELAKQHSCDKLPFDSACFSVMQAEFISYFMTGRLLML</sequence>
<proteinExistence type="predicted"/>